<reference evidence="1 2" key="1">
    <citation type="submission" date="2017-03" db="EMBL/GenBank/DDBJ databases">
        <title>Genome of the blue death feigning beetle - Asbolus verrucosus.</title>
        <authorList>
            <person name="Rider S.D."/>
        </authorList>
    </citation>
    <scope>NUCLEOTIDE SEQUENCE [LARGE SCALE GENOMIC DNA]</scope>
    <source>
        <strain evidence="1">Butters</strain>
        <tissue evidence="1">Head and leg muscle</tissue>
    </source>
</reference>
<comment type="caution">
    <text evidence="1">The sequence shown here is derived from an EMBL/GenBank/DDBJ whole genome shotgun (WGS) entry which is preliminary data.</text>
</comment>
<sequence length="135" mass="15907">MHEYVLRKVRNKRGTLTKDPPRIGFNLSDYSNHNISGNKLVNLKYSEEPSDAVNLEYIKEEYKKLSNKISNELSEFNGDITTIIDKIKEENIIYFIKPEIDIIKLELEQYQKDINLTATNRYIDIDGSFQQMWKS</sequence>
<gene>
    <name evidence="1" type="ORF">BDFB_006723</name>
</gene>
<dbReference type="EMBL" id="QDEB01102807">
    <property type="protein sequence ID" value="RZC31759.1"/>
    <property type="molecule type" value="Genomic_DNA"/>
</dbReference>
<keyword evidence="2" id="KW-1185">Reference proteome</keyword>
<accession>A0A482VGT2</accession>
<proteinExistence type="predicted"/>
<name>A0A482VGT2_ASBVE</name>
<evidence type="ECO:0000313" key="1">
    <source>
        <dbReference type="EMBL" id="RZC31759.1"/>
    </source>
</evidence>
<dbReference type="AlphaFoldDB" id="A0A482VGT2"/>
<dbReference type="Proteomes" id="UP000292052">
    <property type="component" value="Unassembled WGS sequence"/>
</dbReference>
<organism evidence="1 2">
    <name type="scientific">Asbolus verrucosus</name>
    <name type="common">Desert ironclad beetle</name>
    <dbReference type="NCBI Taxonomy" id="1661398"/>
    <lineage>
        <taxon>Eukaryota</taxon>
        <taxon>Metazoa</taxon>
        <taxon>Ecdysozoa</taxon>
        <taxon>Arthropoda</taxon>
        <taxon>Hexapoda</taxon>
        <taxon>Insecta</taxon>
        <taxon>Pterygota</taxon>
        <taxon>Neoptera</taxon>
        <taxon>Endopterygota</taxon>
        <taxon>Coleoptera</taxon>
        <taxon>Polyphaga</taxon>
        <taxon>Cucujiformia</taxon>
        <taxon>Tenebrionidae</taxon>
        <taxon>Pimeliinae</taxon>
        <taxon>Asbolus</taxon>
    </lineage>
</organism>
<protein>
    <submittedName>
        <fullName evidence="1">Uncharacterized protein</fullName>
    </submittedName>
</protein>
<evidence type="ECO:0000313" key="2">
    <source>
        <dbReference type="Proteomes" id="UP000292052"/>
    </source>
</evidence>